<dbReference type="GO" id="GO:0046872">
    <property type="term" value="F:metal ion binding"/>
    <property type="evidence" value="ECO:0007669"/>
    <property type="project" value="UniProtKB-KW"/>
</dbReference>
<dbReference type="GO" id="GO:0004000">
    <property type="term" value="F:adenosine deaminase activity"/>
    <property type="evidence" value="ECO:0007669"/>
    <property type="project" value="TreeGrafter"/>
</dbReference>
<dbReference type="OrthoDB" id="9779574at2"/>
<gene>
    <name evidence="8" type="ORF">SY83_10120</name>
</gene>
<evidence type="ECO:0000259" key="7">
    <source>
        <dbReference type="Pfam" id="PF00962"/>
    </source>
</evidence>
<dbReference type="CDD" id="cd01320">
    <property type="entry name" value="ADA"/>
    <property type="match status" value="1"/>
</dbReference>
<feature type="domain" description="Adenosine deaminase" evidence="7">
    <location>
        <begin position="14"/>
        <end position="338"/>
    </location>
</feature>
<dbReference type="KEGG" id="pswu:SY83_10120"/>
<keyword evidence="9" id="KW-1185">Reference proteome</keyword>
<accession>A0A172THS7</accession>
<sequence length="347" mass="38117">MQEERIKDWIHEMPKVDLHLHLDGSLKPETVLELAGEQGLALPARDVEGLIPYMRVTDACSSLREYLLKFEFTTRFMQTGKALERLAYEAVEEAAGHKCVYVEVRFAPQLHRAGGLSAEDAIGHVIAGLRRGERDYGVKARAIAICMRHHTGKMNMEVVEAAAAFIGHGLVAVDLAGDEEAYPASGFRELFAAADKRALPVTIHAGEAAGADNIREAVSNLGATRIGHGVRMNEDPRVLALVAKRGIPLEMCPVSNIQTKAVAGWSAYPIREYMEQGVKVTINTDNPSVSGTNLTREFLMLREKLDFSIREMTALVLNGLDAAYLEDSEKKALKREVRARLSAMGVL</sequence>
<dbReference type="RefSeq" id="WP_068606139.1">
    <property type="nucleotide sequence ID" value="NZ_CP011388.1"/>
</dbReference>
<dbReference type="InterPro" id="IPR001365">
    <property type="entry name" value="A_deaminase_dom"/>
</dbReference>
<dbReference type="Proteomes" id="UP000076927">
    <property type="component" value="Chromosome"/>
</dbReference>
<evidence type="ECO:0000256" key="6">
    <source>
        <dbReference type="ARBA" id="ARBA00022833"/>
    </source>
</evidence>
<dbReference type="GO" id="GO:0006154">
    <property type="term" value="P:adenosine catabolic process"/>
    <property type="evidence" value="ECO:0007669"/>
    <property type="project" value="TreeGrafter"/>
</dbReference>
<comment type="similarity">
    <text evidence="2">Belongs to the metallo-dependent hydrolases superfamily. Adenosine and AMP deaminases family.</text>
</comment>
<reference evidence="8 9" key="1">
    <citation type="submission" date="2015-01" db="EMBL/GenBank/DDBJ databases">
        <title>Paenibacillus swuensis/DY6/whole genome sequencing.</title>
        <authorList>
            <person name="Kim M.K."/>
            <person name="Srinivasan S."/>
            <person name="Lee J.-J."/>
        </authorList>
    </citation>
    <scope>NUCLEOTIDE SEQUENCE [LARGE SCALE GENOMIC DNA]</scope>
    <source>
        <strain evidence="8 9">DY6</strain>
    </source>
</reference>
<organism evidence="8 9">
    <name type="scientific">Paenibacillus swuensis</name>
    <dbReference type="NCBI Taxonomy" id="1178515"/>
    <lineage>
        <taxon>Bacteria</taxon>
        <taxon>Bacillati</taxon>
        <taxon>Bacillota</taxon>
        <taxon>Bacilli</taxon>
        <taxon>Bacillales</taxon>
        <taxon>Paenibacillaceae</taxon>
        <taxon>Paenibacillus</taxon>
    </lineage>
</organism>
<evidence type="ECO:0000256" key="5">
    <source>
        <dbReference type="ARBA" id="ARBA00022801"/>
    </source>
</evidence>
<proteinExistence type="inferred from homology"/>
<evidence type="ECO:0000256" key="4">
    <source>
        <dbReference type="ARBA" id="ARBA00022723"/>
    </source>
</evidence>
<dbReference type="InterPro" id="IPR032466">
    <property type="entry name" value="Metal_Hydrolase"/>
</dbReference>
<dbReference type="AlphaFoldDB" id="A0A172THS7"/>
<evidence type="ECO:0000313" key="9">
    <source>
        <dbReference type="Proteomes" id="UP000076927"/>
    </source>
</evidence>
<dbReference type="PANTHER" id="PTHR11409">
    <property type="entry name" value="ADENOSINE DEAMINASE"/>
    <property type="match status" value="1"/>
</dbReference>
<dbReference type="PANTHER" id="PTHR11409:SF43">
    <property type="entry name" value="ADENOSINE DEAMINASE"/>
    <property type="match status" value="1"/>
</dbReference>
<comment type="cofactor">
    <cofactor evidence="1">
        <name>Zn(2+)</name>
        <dbReference type="ChEBI" id="CHEBI:29105"/>
    </cofactor>
</comment>
<dbReference type="InterPro" id="IPR006330">
    <property type="entry name" value="Ado/ade_deaminase"/>
</dbReference>
<evidence type="ECO:0000256" key="3">
    <source>
        <dbReference type="ARBA" id="ARBA00012784"/>
    </source>
</evidence>
<dbReference type="GO" id="GO:0046103">
    <property type="term" value="P:inosine biosynthetic process"/>
    <property type="evidence" value="ECO:0007669"/>
    <property type="project" value="TreeGrafter"/>
</dbReference>
<dbReference type="GO" id="GO:0043103">
    <property type="term" value="P:hypoxanthine salvage"/>
    <property type="evidence" value="ECO:0007669"/>
    <property type="project" value="TreeGrafter"/>
</dbReference>
<dbReference type="Pfam" id="PF00962">
    <property type="entry name" value="A_deaminase"/>
    <property type="match status" value="1"/>
</dbReference>
<keyword evidence="6" id="KW-0862">Zinc</keyword>
<dbReference type="SUPFAM" id="SSF51556">
    <property type="entry name" value="Metallo-dependent hydrolases"/>
    <property type="match status" value="1"/>
</dbReference>
<dbReference type="EC" id="3.5.4.4" evidence="3"/>
<dbReference type="NCBIfam" id="TIGR01430">
    <property type="entry name" value="aden_deam"/>
    <property type="match status" value="1"/>
</dbReference>
<dbReference type="EMBL" id="CP011388">
    <property type="protein sequence ID" value="ANE46570.1"/>
    <property type="molecule type" value="Genomic_DNA"/>
</dbReference>
<dbReference type="Gene3D" id="3.20.20.140">
    <property type="entry name" value="Metal-dependent hydrolases"/>
    <property type="match status" value="1"/>
</dbReference>
<evidence type="ECO:0000256" key="2">
    <source>
        <dbReference type="ARBA" id="ARBA00006676"/>
    </source>
</evidence>
<dbReference type="STRING" id="1178515.SY83_10120"/>
<evidence type="ECO:0000313" key="8">
    <source>
        <dbReference type="EMBL" id="ANE46570.1"/>
    </source>
</evidence>
<name>A0A172THS7_9BACL</name>
<protein>
    <recommendedName>
        <fullName evidence="3">adenosine deaminase</fullName>
        <ecNumber evidence="3">3.5.4.4</ecNumber>
    </recommendedName>
</protein>
<evidence type="ECO:0000256" key="1">
    <source>
        <dbReference type="ARBA" id="ARBA00001947"/>
    </source>
</evidence>
<dbReference type="GO" id="GO:0005829">
    <property type="term" value="C:cytosol"/>
    <property type="evidence" value="ECO:0007669"/>
    <property type="project" value="TreeGrafter"/>
</dbReference>
<keyword evidence="5" id="KW-0378">Hydrolase</keyword>
<keyword evidence="4" id="KW-0479">Metal-binding</keyword>
<dbReference type="PATRIC" id="fig|1178515.4.peg.2028"/>